<dbReference type="PANTHER" id="PTHR33223:SF6">
    <property type="entry name" value="CCHC-TYPE DOMAIN-CONTAINING PROTEIN"/>
    <property type="match status" value="1"/>
</dbReference>
<reference evidence="3" key="2">
    <citation type="submission" date="2005-04" db="EMBL/GenBank/DDBJ databases">
        <authorList>
            <person name="Buell C.R."/>
            <person name="Wing R.A."/>
            <person name="McCombie W.A."/>
            <person name="Ouyang S."/>
        </authorList>
    </citation>
    <scope>NUCLEOTIDE SEQUENCE</scope>
</reference>
<dbReference type="AlphaFoldDB" id="Q2QUV5"/>
<dbReference type="PANTHER" id="PTHR33223">
    <property type="entry name" value="CCHC-TYPE DOMAIN-CONTAINING PROTEIN"/>
    <property type="match status" value="1"/>
</dbReference>
<evidence type="ECO:0000259" key="2">
    <source>
        <dbReference type="Pfam" id="PF03732"/>
    </source>
</evidence>
<dbReference type="EMBL" id="DP000011">
    <property type="protein sequence ID" value="ABA96926.1"/>
    <property type="molecule type" value="Genomic_DNA"/>
</dbReference>
<feature type="domain" description="Retrotransposon gag" evidence="2">
    <location>
        <begin position="81"/>
        <end position="174"/>
    </location>
</feature>
<reference evidence="3" key="1">
    <citation type="journal article" date="2005" name="BMC Biol.">
        <title>The sequence of rice chromosomes 11 and 12, rich in disease resistance genes and recent gene duplications.</title>
        <authorList>
            <consortium name="The rice chromosomes 11 and 12 sequencing consortia"/>
        </authorList>
    </citation>
    <scope>NUCLEOTIDE SEQUENCE [LARGE SCALE GENOMIC DNA]</scope>
</reference>
<feature type="compositionally biased region" description="Polar residues" evidence="1">
    <location>
        <begin position="238"/>
        <end position="251"/>
    </location>
</feature>
<feature type="region of interest" description="Disordered" evidence="1">
    <location>
        <begin position="225"/>
        <end position="270"/>
    </location>
</feature>
<protein>
    <submittedName>
        <fullName evidence="3">Transposable element protein, putative, Retrotrans_gag</fullName>
    </submittedName>
</protein>
<organism evidence="3">
    <name type="scientific">Oryza sativa subsp. japonica</name>
    <name type="common">Rice</name>
    <dbReference type="NCBI Taxonomy" id="39947"/>
    <lineage>
        <taxon>Eukaryota</taxon>
        <taxon>Viridiplantae</taxon>
        <taxon>Streptophyta</taxon>
        <taxon>Embryophyta</taxon>
        <taxon>Tracheophyta</taxon>
        <taxon>Spermatophyta</taxon>
        <taxon>Magnoliopsida</taxon>
        <taxon>Liliopsida</taxon>
        <taxon>Poales</taxon>
        <taxon>Poaceae</taxon>
        <taxon>BOP clade</taxon>
        <taxon>Oryzoideae</taxon>
        <taxon>Oryzeae</taxon>
        <taxon>Oryzinae</taxon>
        <taxon>Oryza</taxon>
        <taxon>Oryza sativa</taxon>
    </lineage>
</organism>
<reference evidence="3" key="3">
    <citation type="submission" date="2006-01" db="EMBL/GenBank/DDBJ databases">
        <authorList>
            <person name="Buell R."/>
        </authorList>
    </citation>
    <scope>NUCLEOTIDE SEQUENCE</scope>
</reference>
<evidence type="ECO:0000313" key="3">
    <source>
        <dbReference type="EMBL" id="ABA96926.1"/>
    </source>
</evidence>
<feature type="compositionally biased region" description="Basic and acidic residues" evidence="1">
    <location>
        <begin position="225"/>
        <end position="236"/>
    </location>
</feature>
<sequence>MEPQSIFQLSTPLGEIYEPPPSSEPILTAGYEIHPEFISMVREKSFSSLGQENPYHHLREFEQLCSCLKIRGMKQETVRWKLFPFSLHERAKQWCTSTVGYVNGDWEKLRDRFCLAFFPVTHITTVRVEILSFQQINKESIGAAWSRFTSLVQSGPTLSIPDYVLLQHFHTGLDRESAFYLDITAGGSFMHKSPAEGKEILNRISENTSFVRRYVESHPEAFVSGREEPSFAKPELEPSTSSGLTKESSLEPSPDSKEILIAAAANPNRI</sequence>
<proteinExistence type="predicted"/>
<name>Q2QUV5_ORYSJ</name>
<dbReference type="InterPro" id="IPR005162">
    <property type="entry name" value="Retrotrans_gag_dom"/>
</dbReference>
<accession>Q2QUV5</accession>
<evidence type="ECO:0000256" key="1">
    <source>
        <dbReference type="SAM" id="MobiDB-lite"/>
    </source>
</evidence>
<dbReference type="Pfam" id="PF03732">
    <property type="entry name" value="Retrotrans_gag"/>
    <property type="match status" value="1"/>
</dbReference>
<gene>
    <name evidence="3" type="ordered locus">LOC_Os12g14960</name>
</gene>